<evidence type="ECO:0000313" key="1">
    <source>
        <dbReference type="EMBL" id="GAG16213.1"/>
    </source>
</evidence>
<sequence>MSQKDEKPRSRKRLPARWAPIGPNRFLAWSIVPAPFQKRGSWG</sequence>
<dbReference type="EMBL" id="BARS01033897">
    <property type="protein sequence ID" value="GAG16213.1"/>
    <property type="molecule type" value="Genomic_DNA"/>
</dbReference>
<reference evidence="1" key="1">
    <citation type="journal article" date="2014" name="Front. Microbiol.">
        <title>High frequency of phylogenetically diverse reductive dehalogenase-homologous genes in deep subseafloor sedimentary metagenomes.</title>
        <authorList>
            <person name="Kawai M."/>
            <person name="Futagami T."/>
            <person name="Toyoda A."/>
            <person name="Takaki Y."/>
            <person name="Nishi S."/>
            <person name="Hori S."/>
            <person name="Arai W."/>
            <person name="Tsubouchi T."/>
            <person name="Morono Y."/>
            <person name="Uchiyama I."/>
            <person name="Ito T."/>
            <person name="Fujiyama A."/>
            <person name="Inagaki F."/>
            <person name="Takami H."/>
        </authorList>
    </citation>
    <scope>NUCLEOTIDE SEQUENCE</scope>
    <source>
        <strain evidence="1">Expedition CK06-06</strain>
    </source>
</reference>
<name>X0VUT3_9ZZZZ</name>
<organism evidence="1">
    <name type="scientific">marine sediment metagenome</name>
    <dbReference type="NCBI Taxonomy" id="412755"/>
    <lineage>
        <taxon>unclassified sequences</taxon>
        <taxon>metagenomes</taxon>
        <taxon>ecological metagenomes</taxon>
    </lineage>
</organism>
<comment type="caution">
    <text evidence="1">The sequence shown here is derived from an EMBL/GenBank/DDBJ whole genome shotgun (WGS) entry which is preliminary data.</text>
</comment>
<protein>
    <submittedName>
        <fullName evidence="1">Uncharacterized protein</fullName>
    </submittedName>
</protein>
<gene>
    <name evidence="1" type="ORF">S01H1_52443</name>
</gene>
<dbReference type="AlphaFoldDB" id="X0VUT3"/>
<accession>X0VUT3</accession>
<proteinExistence type="predicted"/>